<dbReference type="Gene3D" id="3.30.40.10">
    <property type="entry name" value="Zinc/RING finger domain, C3HC4 (zinc finger)"/>
    <property type="match status" value="1"/>
</dbReference>
<dbReference type="InterPro" id="IPR013083">
    <property type="entry name" value="Znf_RING/FYVE/PHD"/>
</dbReference>
<sequence length="193" mass="21426">MNQRKQEMDANPTHQTHVMATAAISRDSGHRQSQVQQSRSPTQANNGALRGHIPSPASCMVENNGAVVEQTLSTQWTCQDCMPVMETCWVAQESSDSMTDDRDVHPSDSEVQAANQFLFGLNINGDLSILHYLCKLGRITLPSRCLLCLQQKVTIQNLPCGCCNSCRSCADVTLECAQCRRGIQSYIRLRPER</sequence>
<evidence type="ECO:0000256" key="1">
    <source>
        <dbReference type="SAM" id="MobiDB-lite"/>
    </source>
</evidence>
<protein>
    <submittedName>
        <fullName evidence="2">Uncharacterized protein</fullName>
    </submittedName>
</protein>
<dbReference type="AlphaFoldDB" id="A0AAD8AQR6"/>
<accession>A0AAD8AQR6</accession>
<organism evidence="2 3">
    <name type="scientific">Biomphalaria pfeifferi</name>
    <name type="common">Bloodfluke planorb</name>
    <name type="synonym">Freshwater snail</name>
    <dbReference type="NCBI Taxonomy" id="112525"/>
    <lineage>
        <taxon>Eukaryota</taxon>
        <taxon>Metazoa</taxon>
        <taxon>Spiralia</taxon>
        <taxon>Lophotrochozoa</taxon>
        <taxon>Mollusca</taxon>
        <taxon>Gastropoda</taxon>
        <taxon>Heterobranchia</taxon>
        <taxon>Euthyneura</taxon>
        <taxon>Panpulmonata</taxon>
        <taxon>Hygrophila</taxon>
        <taxon>Lymnaeoidea</taxon>
        <taxon>Planorbidae</taxon>
        <taxon>Biomphalaria</taxon>
    </lineage>
</organism>
<gene>
    <name evidence="2" type="ORF">Bpfe_029932</name>
</gene>
<feature type="compositionally biased region" description="Polar residues" evidence="1">
    <location>
        <begin position="31"/>
        <end position="46"/>
    </location>
</feature>
<proteinExistence type="predicted"/>
<evidence type="ECO:0000313" key="3">
    <source>
        <dbReference type="Proteomes" id="UP001233172"/>
    </source>
</evidence>
<keyword evidence="3" id="KW-1185">Reference proteome</keyword>
<comment type="caution">
    <text evidence="2">The sequence shown here is derived from an EMBL/GenBank/DDBJ whole genome shotgun (WGS) entry which is preliminary data.</text>
</comment>
<reference evidence="2" key="2">
    <citation type="submission" date="2023-04" db="EMBL/GenBank/DDBJ databases">
        <authorList>
            <person name="Bu L."/>
            <person name="Lu L."/>
            <person name="Laidemitt M.R."/>
            <person name="Zhang S.M."/>
            <person name="Mutuku M."/>
            <person name="Mkoji G."/>
            <person name="Steinauer M."/>
            <person name="Loker E.S."/>
        </authorList>
    </citation>
    <scope>NUCLEOTIDE SEQUENCE</scope>
    <source>
        <strain evidence="2">KasaAsao</strain>
        <tissue evidence="2">Whole Snail</tissue>
    </source>
</reference>
<feature type="region of interest" description="Disordered" evidence="1">
    <location>
        <begin position="24"/>
        <end position="50"/>
    </location>
</feature>
<dbReference type="Proteomes" id="UP001233172">
    <property type="component" value="Unassembled WGS sequence"/>
</dbReference>
<dbReference type="EMBL" id="JASAOG010000314">
    <property type="protein sequence ID" value="KAK0040618.1"/>
    <property type="molecule type" value="Genomic_DNA"/>
</dbReference>
<evidence type="ECO:0000313" key="2">
    <source>
        <dbReference type="EMBL" id="KAK0040618.1"/>
    </source>
</evidence>
<reference evidence="2" key="1">
    <citation type="journal article" date="2023" name="PLoS Negl. Trop. Dis.">
        <title>A genome sequence for Biomphalaria pfeifferi, the major vector snail for the human-infecting parasite Schistosoma mansoni.</title>
        <authorList>
            <person name="Bu L."/>
            <person name="Lu L."/>
            <person name="Laidemitt M.R."/>
            <person name="Zhang S.M."/>
            <person name="Mutuku M."/>
            <person name="Mkoji G."/>
            <person name="Steinauer M."/>
            <person name="Loker E.S."/>
        </authorList>
    </citation>
    <scope>NUCLEOTIDE SEQUENCE</scope>
    <source>
        <strain evidence="2">KasaAsao</strain>
    </source>
</reference>
<name>A0AAD8AQR6_BIOPF</name>